<accession>A0A432ZQP5</accession>
<keyword evidence="1" id="KW-0732">Signal</keyword>
<dbReference type="RefSeq" id="WP_126841717.1">
    <property type="nucleotide sequence ID" value="NZ_PIQH01000005.1"/>
</dbReference>
<dbReference type="InterPro" id="IPR010069">
    <property type="entry name" value="CdiA_FHA1_rpt"/>
</dbReference>
<protein>
    <recommendedName>
        <fullName evidence="2">Filamentous haemagglutinin FhaB/tRNA nuclease CdiA-like TPS domain-containing protein</fullName>
    </recommendedName>
</protein>
<dbReference type="SMART" id="SM00912">
    <property type="entry name" value="Haemagg_act"/>
    <property type="match status" value="1"/>
</dbReference>
<dbReference type="Gene3D" id="2.160.20.10">
    <property type="entry name" value="Single-stranded right-handed beta-helix, Pectin lyase-like"/>
    <property type="match status" value="1"/>
</dbReference>
<dbReference type="SUPFAM" id="SSF51126">
    <property type="entry name" value="Pectin lyase-like"/>
    <property type="match status" value="1"/>
</dbReference>
<evidence type="ECO:0000313" key="4">
    <source>
        <dbReference type="Proteomes" id="UP000287996"/>
    </source>
</evidence>
<sequence length="1061" mass="110285">MFTCKWRAVTARILIAVFAGNPVLMAAHGIERAGSRAEENILTVEQRQAQAATTVQSQPMQLASGQQAVLRRSANGTLVIDIVTPTAKGVSHNKFSQFNVTPSGVILNNSQAPAQSVIGGWVDGNRRLTAGTAKLILAEVTSNSRSNLLGFTEVFGDSAEFVLANPNGITCDGCGFINTPRVMLTTGRPDMQDGNLVGIDVAGGDITITGAGLNASNVDKFDILTRAMQLNAALYARDLSIRTGPNYYDYQSLENQTSSSAVDDSKDYEFALDASQLGAMYANRISLIGTEAGLGVRSEGLITSTSDLTLTADGRLQLKDTIANGELQIASASSSTEITGTAYGNNVQITTDKQLTNQGVIAAENDLQISADSTVTSEQSVIQGNTVSLTANDVSNSGVINSNRLSVITNSLTNAGQIQAQNMLVNADTLRQKKGVIYQTSVDGGLQLNSTDIAVEEGYVVSNGSAQITAAETLDNKGVWFAAGNTEIAASDLNNQGVLQFGNNALLTTESVNNNSGQVIHNGAGALSVIANDSVTNVSGQIVANSNVGIATQNLDNGHGIVSVDGQLSILSDRLTNGEAGVITAGLLQVDTATLSNGENARLEGIYANLGADSFENLGTLLTVGTNGQSLQLTTDELTNRGVIESHGEWLMLSDLTLDNRYGQIIQQGTDGLALSVLGDLANNGGDIYSAGDLHINSANVDNTQGAIQAKQALKIATRQVINQKGQISSDADLDIHALSVRNTEGLIAAKNAQVTAAELINTGTLSATEQLALAVTDITNDALLYSDASLAIDTDTFTNTGTVAASDVAVTGFDLLENSGRIESDRGNYQGQQLLNTDTGVLVNADTGAETLVLDVAQLTNQGVLHNSSDSMSLGGDLRNSGQLIHAGSGQLLLGNQGTIDNSGGRIASAGDVRIENSVNGAGSVYAKQSMTLARSNGTLVNNSELYTEGTMQVSSALNNQGGSLLSDGTLTIDTQGDVTNSGQIQGQALQLQANTLNNDNGVLTSTGSAATLIDTAQLSNRDGVIQATNDRMTLRTRSGELDNQQGLIQSIGVLALETD</sequence>
<dbReference type="Proteomes" id="UP000287996">
    <property type="component" value="Unassembled WGS sequence"/>
</dbReference>
<dbReference type="AlphaFoldDB" id="A0A432ZQP5"/>
<evidence type="ECO:0000313" key="3">
    <source>
        <dbReference type="EMBL" id="RUO80220.1"/>
    </source>
</evidence>
<evidence type="ECO:0000256" key="1">
    <source>
        <dbReference type="SAM" id="SignalP"/>
    </source>
</evidence>
<keyword evidence="4" id="KW-1185">Reference proteome</keyword>
<name>A0A432ZQP5_9GAMM</name>
<dbReference type="InterPro" id="IPR011050">
    <property type="entry name" value="Pectin_lyase_fold/virulence"/>
</dbReference>
<feature type="domain" description="Filamentous haemagglutinin FhaB/tRNA nuclease CdiA-like TPS" evidence="2">
    <location>
        <begin position="74"/>
        <end position="194"/>
    </location>
</feature>
<dbReference type="Pfam" id="PF05594">
    <property type="entry name" value="Fil_haemagg"/>
    <property type="match status" value="5"/>
</dbReference>
<reference evidence="3 4" key="1">
    <citation type="journal article" date="2011" name="Front. Microbiol.">
        <title>Genomic signatures of strain selection and enhancement in Bacillus atrophaeus var. globigii, a historical biowarfare simulant.</title>
        <authorList>
            <person name="Gibbons H.S."/>
            <person name="Broomall S.M."/>
            <person name="McNew L.A."/>
            <person name="Daligault H."/>
            <person name="Chapman C."/>
            <person name="Bruce D."/>
            <person name="Karavis M."/>
            <person name="Krepps M."/>
            <person name="McGregor P.A."/>
            <person name="Hong C."/>
            <person name="Park K.H."/>
            <person name="Akmal A."/>
            <person name="Feldman A."/>
            <person name="Lin J.S."/>
            <person name="Chang W.E."/>
            <person name="Higgs B.W."/>
            <person name="Demirev P."/>
            <person name="Lindquist J."/>
            <person name="Liem A."/>
            <person name="Fochler E."/>
            <person name="Read T.D."/>
            <person name="Tapia R."/>
            <person name="Johnson S."/>
            <person name="Bishop-Lilly K.A."/>
            <person name="Detter C."/>
            <person name="Han C."/>
            <person name="Sozhamannan S."/>
            <person name="Rosenzweig C.N."/>
            <person name="Skowronski E.W."/>
        </authorList>
    </citation>
    <scope>NUCLEOTIDE SEQUENCE [LARGE SCALE GENOMIC DNA]</scope>
    <source>
        <strain evidence="3 4">CC-PW-9</strain>
    </source>
</reference>
<dbReference type="Pfam" id="PF05860">
    <property type="entry name" value="TPS"/>
    <property type="match status" value="1"/>
</dbReference>
<dbReference type="NCBIfam" id="TIGR01901">
    <property type="entry name" value="adhes_NPXG"/>
    <property type="match status" value="1"/>
</dbReference>
<dbReference type="OrthoDB" id="6277992at2"/>
<dbReference type="InterPro" id="IPR008619">
    <property type="entry name" value="Filamentous_hemagglutn_rpt"/>
</dbReference>
<dbReference type="NCBIfam" id="TIGR01731">
    <property type="entry name" value="fil_hemag_20aa"/>
    <property type="match status" value="15"/>
</dbReference>
<evidence type="ECO:0000259" key="2">
    <source>
        <dbReference type="SMART" id="SM00912"/>
    </source>
</evidence>
<comment type="caution">
    <text evidence="3">The sequence shown here is derived from an EMBL/GenBank/DDBJ whole genome shotgun (WGS) entry which is preliminary data.</text>
</comment>
<proteinExistence type="predicted"/>
<dbReference type="EMBL" id="PIQH01000005">
    <property type="protein sequence ID" value="RUO80220.1"/>
    <property type="molecule type" value="Genomic_DNA"/>
</dbReference>
<dbReference type="InterPro" id="IPR012334">
    <property type="entry name" value="Pectin_lyas_fold"/>
</dbReference>
<feature type="chain" id="PRO_5019134743" description="Filamentous haemagglutinin FhaB/tRNA nuclease CdiA-like TPS domain-containing protein" evidence="1">
    <location>
        <begin position="27"/>
        <end position="1061"/>
    </location>
</feature>
<dbReference type="InterPro" id="IPR008638">
    <property type="entry name" value="FhaB/CdiA-like_TPS"/>
</dbReference>
<gene>
    <name evidence="3" type="ORF">CWI84_06195</name>
</gene>
<organism evidence="3 4">
    <name type="scientific">Idiomarina tyrosinivorans</name>
    <dbReference type="NCBI Taxonomy" id="1445662"/>
    <lineage>
        <taxon>Bacteria</taxon>
        <taxon>Pseudomonadati</taxon>
        <taxon>Pseudomonadota</taxon>
        <taxon>Gammaproteobacteria</taxon>
        <taxon>Alteromonadales</taxon>
        <taxon>Idiomarinaceae</taxon>
        <taxon>Idiomarina</taxon>
    </lineage>
</organism>
<feature type="signal peptide" evidence="1">
    <location>
        <begin position="1"/>
        <end position="26"/>
    </location>
</feature>